<evidence type="ECO:0000259" key="6">
    <source>
        <dbReference type="Pfam" id="PF00082"/>
    </source>
</evidence>
<feature type="active site" description="Charge relay system" evidence="5">
    <location>
        <position position="157"/>
    </location>
</feature>
<dbReference type="Pfam" id="PF00082">
    <property type="entry name" value="Peptidase_S8"/>
    <property type="match status" value="1"/>
</dbReference>
<dbReference type="HOGENOM" id="CLU_629749_0_0_10"/>
<feature type="domain" description="Peptidase S8/S53" evidence="6">
    <location>
        <begin position="149"/>
        <end position="418"/>
    </location>
</feature>
<dbReference type="eggNOG" id="COG1404">
    <property type="taxonomic scope" value="Bacteria"/>
</dbReference>
<keyword evidence="4 5" id="KW-0720">Serine protease</keyword>
<dbReference type="InterPro" id="IPR000209">
    <property type="entry name" value="Peptidase_S8/S53_dom"/>
</dbReference>
<dbReference type="PRINTS" id="PR00723">
    <property type="entry name" value="SUBTILISIN"/>
</dbReference>
<dbReference type="AlphaFoldDB" id="A9DQ59"/>
<feature type="active site" description="Charge relay system" evidence="5">
    <location>
        <position position="208"/>
    </location>
</feature>
<evidence type="ECO:0000256" key="1">
    <source>
        <dbReference type="ARBA" id="ARBA00011073"/>
    </source>
</evidence>
<dbReference type="PROSITE" id="PS51257">
    <property type="entry name" value="PROKAR_LIPOPROTEIN"/>
    <property type="match status" value="1"/>
</dbReference>
<comment type="similarity">
    <text evidence="1 5">Belongs to the peptidase S8 family.</text>
</comment>
<dbReference type="InterPro" id="IPR050131">
    <property type="entry name" value="Peptidase_S8_subtilisin-like"/>
</dbReference>
<organism evidence="7 8">
    <name type="scientific">Kordia algicida OT-1</name>
    <dbReference type="NCBI Taxonomy" id="391587"/>
    <lineage>
        <taxon>Bacteria</taxon>
        <taxon>Pseudomonadati</taxon>
        <taxon>Bacteroidota</taxon>
        <taxon>Flavobacteriia</taxon>
        <taxon>Flavobacteriales</taxon>
        <taxon>Flavobacteriaceae</taxon>
        <taxon>Kordia</taxon>
    </lineage>
</organism>
<keyword evidence="3 5" id="KW-0378">Hydrolase</keyword>
<dbReference type="PROSITE" id="PS51892">
    <property type="entry name" value="SUBTILASE"/>
    <property type="match status" value="1"/>
</dbReference>
<dbReference type="Gene3D" id="3.40.50.200">
    <property type="entry name" value="Peptidase S8/S53 domain"/>
    <property type="match status" value="1"/>
</dbReference>
<dbReference type="EMBL" id="ABIB01000003">
    <property type="protein sequence ID" value="EDP96580.1"/>
    <property type="molecule type" value="Genomic_DNA"/>
</dbReference>
<dbReference type="GO" id="GO:0004252">
    <property type="term" value="F:serine-type endopeptidase activity"/>
    <property type="evidence" value="ECO:0007669"/>
    <property type="project" value="UniProtKB-UniRule"/>
</dbReference>
<dbReference type="InterPro" id="IPR036852">
    <property type="entry name" value="Peptidase_S8/S53_dom_sf"/>
</dbReference>
<dbReference type="GO" id="GO:0006508">
    <property type="term" value="P:proteolysis"/>
    <property type="evidence" value="ECO:0007669"/>
    <property type="project" value="UniProtKB-KW"/>
</dbReference>
<dbReference type="InterPro" id="IPR015500">
    <property type="entry name" value="Peptidase_S8_subtilisin-rel"/>
</dbReference>
<keyword evidence="2 5" id="KW-0645">Protease</keyword>
<evidence type="ECO:0000256" key="2">
    <source>
        <dbReference type="ARBA" id="ARBA00022670"/>
    </source>
</evidence>
<accession>A9DQ59</accession>
<dbReference type="Proteomes" id="UP000002945">
    <property type="component" value="Unassembled WGS sequence"/>
</dbReference>
<keyword evidence="8" id="KW-1185">Reference proteome</keyword>
<evidence type="ECO:0000313" key="7">
    <source>
        <dbReference type="EMBL" id="EDP96580.1"/>
    </source>
</evidence>
<feature type="active site" description="Charge relay system" evidence="5">
    <location>
        <position position="387"/>
    </location>
</feature>
<dbReference type="OrthoDB" id="944909at2"/>
<name>A9DQ59_9FLAO</name>
<evidence type="ECO:0000256" key="4">
    <source>
        <dbReference type="ARBA" id="ARBA00022825"/>
    </source>
</evidence>
<sequence length="435" mass="47304">MKKVIVYCCVILSLTLVGCQKESLNLETEIAKETEITQKGGANSGGNELVILYPEGTTEAEKVIKRNEYHIQEYKKCECADPNLELWIFSKGQANGGGLEEKKATAKSDEEIEGAEYNPTIKIQENMFVDFGGTGNINDGLSKMVSSNQGVTVAVLDTGIMYEYPGFSSPYLYNSGTDACSDNGYNELFGWNFVDEDNNPYDDHRGRHGTIVSSLIASQFEAANVNYQILPVKVANSNGNIRYFDALCGFQYAANKPDVNVINMSFGWNYYERELLEKFIDDAEDILVVTSAGNKGLNNDTTPHYPSSYESDNLLAVAALAAHGSQGTNSSPYASGSLVDINGASSNPNSGLASFSNRGVYSVDIAASGEYIPFTYNNQTLYISGTSYSAALTSGYSGTQYQLGMSGVLLKSTVIENAIYDPNLSEIQYSKHIPE</sequence>
<dbReference type="PANTHER" id="PTHR43806">
    <property type="entry name" value="PEPTIDASE S8"/>
    <property type="match status" value="1"/>
</dbReference>
<gene>
    <name evidence="7" type="ORF">KAOT1_15493</name>
</gene>
<dbReference type="STRING" id="391587.KAOT1_15493"/>
<proteinExistence type="inferred from homology"/>
<comment type="caution">
    <text evidence="7">The sequence shown here is derived from an EMBL/GenBank/DDBJ whole genome shotgun (WGS) entry which is preliminary data.</text>
</comment>
<protein>
    <submittedName>
        <fullName evidence="7">Peptidase S8 and S53, subtilisin, kexin, sedolisin</fullName>
    </submittedName>
</protein>
<evidence type="ECO:0000313" key="8">
    <source>
        <dbReference type="Proteomes" id="UP000002945"/>
    </source>
</evidence>
<dbReference type="RefSeq" id="WP_007095636.1">
    <property type="nucleotide sequence ID" value="NZ_CP142125.1"/>
</dbReference>
<dbReference type="PANTHER" id="PTHR43806:SF11">
    <property type="entry name" value="CEREVISIN-RELATED"/>
    <property type="match status" value="1"/>
</dbReference>
<evidence type="ECO:0000256" key="3">
    <source>
        <dbReference type="ARBA" id="ARBA00022801"/>
    </source>
</evidence>
<reference evidence="7 8" key="1">
    <citation type="journal article" date="2011" name="J. Bacteriol.">
        <title>Genome sequence of the algicidal bacterium Kordia algicida OT-1.</title>
        <authorList>
            <person name="Lee H.S."/>
            <person name="Kang S.G."/>
            <person name="Kwon K.K."/>
            <person name="Lee J.H."/>
            <person name="Kim S.J."/>
        </authorList>
    </citation>
    <scope>NUCLEOTIDE SEQUENCE [LARGE SCALE GENOMIC DNA]</scope>
    <source>
        <strain evidence="7 8">OT-1</strain>
    </source>
</reference>
<evidence type="ECO:0000256" key="5">
    <source>
        <dbReference type="PROSITE-ProRule" id="PRU01240"/>
    </source>
</evidence>
<dbReference type="SUPFAM" id="SSF52743">
    <property type="entry name" value="Subtilisin-like"/>
    <property type="match status" value="1"/>
</dbReference>